<evidence type="ECO:0000313" key="5">
    <source>
        <dbReference type="EMBL" id="KKL74772.1"/>
    </source>
</evidence>
<evidence type="ECO:0000259" key="4">
    <source>
        <dbReference type="SMART" id="SM00861"/>
    </source>
</evidence>
<organism evidence="5">
    <name type="scientific">marine sediment metagenome</name>
    <dbReference type="NCBI Taxonomy" id="412755"/>
    <lineage>
        <taxon>unclassified sequences</taxon>
        <taxon>metagenomes</taxon>
        <taxon>ecological metagenomes</taxon>
    </lineage>
</organism>
<dbReference type="InterPro" id="IPR005475">
    <property type="entry name" value="Transketolase-like_Pyr-bd"/>
</dbReference>
<keyword evidence="2" id="KW-0560">Oxidoreductase</keyword>
<feature type="domain" description="Transketolase-like pyrimidine-binding" evidence="4">
    <location>
        <begin position="2"/>
        <end position="177"/>
    </location>
</feature>
<keyword evidence="3" id="KW-0786">Thiamine pyrophosphate</keyword>
<dbReference type="SUPFAM" id="SSF52518">
    <property type="entry name" value="Thiamin diphosphate-binding fold (THDP-binding)"/>
    <property type="match status" value="1"/>
</dbReference>
<gene>
    <name evidence="5" type="ORF">LCGC14_2061530</name>
</gene>
<dbReference type="Gene3D" id="3.40.50.920">
    <property type="match status" value="1"/>
</dbReference>
<evidence type="ECO:0000256" key="3">
    <source>
        <dbReference type="ARBA" id="ARBA00023052"/>
    </source>
</evidence>
<dbReference type="PANTHER" id="PTHR43257:SF2">
    <property type="entry name" value="PYRUVATE DEHYDROGENASE E1 COMPONENT SUBUNIT BETA"/>
    <property type="match status" value="1"/>
</dbReference>
<proteinExistence type="predicted"/>
<feature type="non-terminal residue" evidence="5">
    <location>
        <position position="1"/>
    </location>
</feature>
<protein>
    <recommendedName>
        <fullName evidence="4">Transketolase-like pyrimidine-binding domain-containing protein</fullName>
    </recommendedName>
</protein>
<dbReference type="Pfam" id="PF02779">
    <property type="entry name" value="Transket_pyr"/>
    <property type="match status" value="1"/>
</dbReference>
<dbReference type="EMBL" id="LAZR01024548">
    <property type="protein sequence ID" value="KKL74772.1"/>
    <property type="molecule type" value="Genomic_DNA"/>
</dbReference>
<comment type="cofactor">
    <cofactor evidence="1">
        <name>thiamine diphosphate</name>
        <dbReference type="ChEBI" id="CHEBI:58937"/>
    </cofactor>
</comment>
<evidence type="ECO:0000256" key="1">
    <source>
        <dbReference type="ARBA" id="ARBA00001964"/>
    </source>
</evidence>
<dbReference type="SMART" id="SM00861">
    <property type="entry name" value="Transket_pyr"/>
    <property type="match status" value="1"/>
</dbReference>
<accession>A0A0F9HHY6</accession>
<reference evidence="5" key="1">
    <citation type="journal article" date="2015" name="Nature">
        <title>Complex archaea that bridge the gap between prokaryotes and eukaryotes.</title>
        <authorList>
            <person name="Spang A."/>
            <person name="Saw J.H."/>
            <person name="Jorgensen S.L."/>
            <person name="Zaremba-Niedzwiedzka K."/>
            <person name="Martijn J."/>
            <person name="Lind A.E."/>
            <person name="van Eijk R."/>
            <person name="Schleper C."/>
            <person name="Guy L."/>
            <person name="Ettema T.J."/>
        </authorList>
    </citation>
    <scope>NUCLEOTIDE SEQUENCE</scope>
</reference>
<comment type="caution">
    <text evidence="5">The sequence shown here is derived from an EMBL/GenBank/DDBJ whole genome shotgun (WGS) entry which is preliminary data.</text>
</comment>
<dbReference type="CDD" id="cd07036">
    <property type="entry name" value="TPP_PYR_E1-PDHc-beta_like"/>
    <property type="match status" value="1"/>
</dbReference>
<dbReference type="SUPFAM" id="SSF52922">
    <property type="entry name" value="TK C-terminal domain-like"/>
    <property type="match status" value="1"/>
</dbReference>
<dbReference type="PANTHER" id="PTHR43257">
    <property type="entry name" value="PYRUVATE DEHYDROGENASE E1 COMPONENT BETA SUBUNIT"/>
    <property type="match status" value="1"/>
</dbReference>
<dbReference type="FunFam" id="3.40.50.970:FF:000001">
    <property type="entry name" value="Pyruvate dehydrogenase E1 beta subunit"/>
    <property type="match status" value="1"/>
</dbReference>
<dbReference type="InterPro" id="IPR033248">
    <property type="entry name" value="Transketolase_C"/>
</dbReference>
<dbReference type="GO" id="GO:0016491">
    <property type="term" value="F:oxidoreductase activity"/>
    <property type="evidence" value="ECO:0007669"/>
    <property type="project" value="UniProtKB-KW"/>
</dbReference>
<sequence length="263" mass="29214">QIMYREALREAMTEEMEKDDLLFMIGYDVGKYGGEHRISGNMFDIFGDARVKNAPISEQAIVGCAIGASITGCRAITEIPFGDFLPMCMDMIVNQAAKFHYTFGGQMNVPMVILTAMGGYIRAAEQHSQCLEAWFMHVPGLKTVIPSTPYEAKGMMKTAINDPNPVMFIGHKKLLPMKGEVPEEEYTIPFGVADIKKEGRDVTLIAISYVVHLALKAAEELEKDGISVEVVDPRSLYPFDKETVLKSVKKTGRVVIAKERISR</sequence>
<dbReference type="Pfam" id="PF02780">
    <property type="entry name" value="Transketolase_C"/>
    <property type="match status" value="1"/>
</dbReference>
<dbReference type="InterPro" id="IPR009014">
    <property type="entry name" value="Transketo_C/PFOR_II"/>
</dbReference>
<dbReference type="InterPro" id="IPR029061">
    <property type="entry name" value="THDP-binding"/>
</dbReference>
<name>A0A0F9HHY6_9ZZZZ</name>
<dbReference type="AlphaFoldDB" id="A0A0F9HHY6"/>
<dbReference type="Gene3D" id="3.40.50.970">
    <property type="match status" value="1"/>
</dbReference>
<evidence type="ECO:0000256" key="2">
    <source>
        <dbReference type="ARBA" id="ARBA00023002"/>
    </source>
</evidence>